<feature type="region of interest" description="Disordered" evidence="1">
    <location>
        <begin position="184"/>
        <end position="230"/>
    </location>
</feature>
<accession>A0A914BT60</accession>
<protein>
    <recommendedName>
        <fullName evidence="2">SBF1/SBF2 domain-containing protein</fullName>
    </recommendedName>
</protein>
<evidence type="ECO:0000313" key="4">
    <source>
        <dbReference type="Proteomes" id="UP000887568"/>
    </source>
</evidence>
<organism evidence="3 4">
    <name type="scientific">Patiria miniata</name>
    <name type="common">Bat star</name>
    <name type="synonym">Asterina miniata</name>
    <dbReference type="NCBI Taxonomy" id="46514"/>
    <lineage>
        <taxon>Eukaryota</taxon>
        <taxon>Metazoa</taxon>
        <taxon>Echinodermata</taxon>
        <taxon>Eleutherozoa</taxon>
        <taxon>Asterozoa</taxon>
        <taxon>Asteroidea</taxon>
        <taxon>Valvatacea</taxon>
        <taxon>Valvatida</taxon>
        <taxon>Asterinidae</taxon>
        <taxon>Patiria</taxon>
    </lineage>
</organism>
<dbReference type="InterPro" id="IPR022096">
    <property type="entry name" value="SBF1/SBF2"/>
</dbReference>
<feature type="domain" description="SBF1/SBF2" evidence="2">
    <location>
        <begin position="250"/>
        <end position="399"/>
    </location>
</feature>
<feature type="compositionally biased region" description="Polar residues" evidence="1">
    <location>
        <begin position="11"/>
        <end position="20"/>
    </location>
</feature>
<dbReference type="InterPro" id="IPR039872">
    <property type="entry name" value="KIAA0513"/>
</dbReference>
<dbReference type="AlphaFoldDB" id="A0A914BT60"/>
<sequence length="493" mass="55660">MNIHQEDVSEAGQSINNISAGSRAGTEPTGCVSCNDQSVSDTASQRTDASQLESTAITKGCFSFTDKGHSGQVQSEATDLFQYNLGELSHVVDAGVSGLDTTYEGIESSSGVTTCPESDQAGGQQDQLEDNNPGQTAGVCREPGPDNQSTKGESDTEDTMRNCSCDEGTLCFCPSSVFSEQASNQDVRWRVPRKSSSQSKQSKRSERDMDAVIIADGEIGSEKMEEQNKTVSLEEGEDVRQCKGFMEDLVHRIFNNSASICQEDNAKFGEYCRLAIGRQWFARLVDSQRVNSKKVTEQTFYRLVQFFAVCLFECNDADDFTPGKSLMNMCFTFYHEHEGFPRCDDTTRKSFLYSHLTDQPIWKSLRFWNAAFFDAVHQERKQRQPDDQVNWRHLSTEEREDTEILNENITFGQLATFLHNMMELELSRVMCQEFLDKMATIGNLSSDQKELIQSNISNHFHIDREENTRNKKHQRPFNKLSFMKRKVGREAVA</sequence>
<evidence type="ECO:0000256" key="1">
    <source>
        <dbReference type="SAM" id="MobiDB-lite"/>
    </source>
</evidence>
<dbReference type="GeneID" id="119746020"/>
<proteinExistence type="predicted"/>
<dbReference type="OrthoDB" id="6268344at2759"/>
<dbReference type="EnsemblMetazoa" id="XM_038222779.1">
    <property type="protein sequence ID" value="XP_038078707.1"/>
    <property type="gene ID" value="LOC119746020"/>
</dbReference>
<name>A0A914BT60_PATMI</name>
<feature type="region of interest" description="Disordered" evidence="1">
    <location>
        <begin position="103"/>
        <end position="159"/>
    </location>
</feature>
<feature type="compositionally biased region" description="Polar residues" evidence="1">
    <location>
        <begin position="107"/>
        <end position="135"/>
    </location>
</feature>
<evidence type="ECO:0000259" key="2">
    <source>
        <dbReference type="Pfam" id="PF12335"/>
    </source>
</evidence>
<dbReference type="Pfam" id="PF12335">
    <property type="entry name" value="SBF2"/>
    <property type="match status" value="1"/>
</dbReference>
<keyword evidence="4" id="KW-1185">Reference proteome</keyword>
<reference evidence="3" key="1">
    <citation type="submission" date="2022-11" db="UniProtKB">
        <authorList>
            <consortium name="EnsemblMetazoa"/>
        </authorList>
    </citation>
    <scope>IDENTIFICATION</scope>
</reference>
<dbReference type="PANTHER" id="PTHR13663:SF2">
    <property type="entry name" value="SIMILAR TO RIKEN CDNA 6430548M08"/>
    <property type="match status" value="1"/>
</dbReference>
<dbReference type="Proteomes" id="UP000887568">
    <property type="component" value="Unplaced"/>
</dbReference>
<evidence type="ECO:0000313" key="3">
    <source>
        <dbReference type="EnsemblMetazoa" id="XP_038078707.1"/>
    </source>
</evidence>
<dbReference type="PANTHER" id="PTHR13663">
    <property type="entry name" value="SIMILAR TO RIKEN CDNA 6430548M08"/>
    <property type="match status" value="1"/>
</dbReference>
<dbReference type="RefSeq" id="XP_038078707.1">
    <property type="nucleotide sequence ID" value="XM_038222779.1"/>
</dbReference>
<feature type="region of interest" description="Disordered" evidence="1">
    <location>
        <begin position="1"/>
        <end position="31"/>
    </location>
</feature>